<dbReference type="Pfam" id="PF11790">
    <property type="entry name" value="Glyco_hydro_cc"/>
    <property type="match status" value="1"/>
</dbReference>
<dbReference type="InterPro" id="IPR024655">
    <property type="entry name" value="Asl1_glyco_hydro_catalytic"/>
</dbReference>
<dbReference type="InterPro" id="IPR053183">
    <property type="entry name" value="ASL1"/>
</dbReference>
<reference evidence="3" key="1">
    <citation type="submission" date="2023-02" db="EMBL/GenBank/DDBJ databases">
        <title>Identification and recombinant expression of a fungal hydrolase from Papiliotrema laurentii that hydrolyzes apple cutin and clears colloidal polyester polyurethane.</title>
        <authorList>
            <consortium name="DOE Joint Genome Institute"/>
            <person name="Roman V.A."/>
            <person name="Bojanowski C."/>
            <person name="Crable B.R."/>
            <person name="Wagner D.N."/>
            <person name="Hung C.S."/>
            <person name="Nadeau L.J."/>
            <person name="Schratz L."/>
            <person name="Haridas S."/>
            <person name="Pangilinan J."/>
            <person name="Lipzen A."/>
            <person name="Na H."/>
            <person name="Yan M."/>
            <person name="Ng V."/>
            <person name="Grigoriev I.V."/>
            <person name="Spatafora J.W."/>
            <person name="Barlow D."/>
            <person name="Biffinger J."/>
            <person name="Kelley-Loughnane N."/>
            <person name="Varaljay V.A."/>
            <person name="Crookes-Goodson W.J."/>
        </authorList>
    </citation>
    <scope>NUCLEOTIDE SEQUENCE</scope>
    <source>
        <strain evidence="3">5307AH</strain>
    </source>
</reference>
<evidence type="ECO:0000259" key="2">
    <source>
        <dbReference type="Pfam" id="PF11790"/>
    </source>
</evidence>
<dbReference type="PANTHER" id="PTHR34154">
    <property type="entry name" value="ALKALI-SENSITIVE LINKAGE PROTEIN 1"/>
    <property type="match status" value="1"/>
</dbReference>
<name>A0AAD9FVZ2_PAPLA</name>
<dbReference type="Proteomes" id="UP001182556">
    <property type="component" value="Unassembled WGS sequence"/>
</dbReference>
<evidence type="ECO:0000256" key="1">
    <source>
        <dbReference type="SAM" id="SignalP"/>
    </source>
</evidence>
<dbReference type="InterPro" id="IPR017853">
    <property type="entry name" value="GH"/>
</dbReference>
<keyword evidence="1" id="KW-0732">Signal</keyword>
<dbReference type="GO" id="GO:0071966">
    <property type="term" value="P:fungal-type cell wall polysaccharide metabolic process"/>
    <property type="evidence" value="ECO:0007669"/>
    <property type="project" value="TreeGrafter"/>
</dbReference>
<feature type="signal peptide" evidence="1">
    <location>
        <begin position="1"/>
        <end position="18"/>
    </location>
</feature>
<evidence type="ECO:0000313" key="4">
    <source>
        <dbReference type="Proteomes" id="UP001182556"/>
    </source>
</evidence>
<dbReference type="PANTHER" id="PTHR34154:SF3">
    <property type="entry name" value="ALKALI-SENSITIVE LINKAGE PROTEIN 1"/>
    <property type="match status" value="1"/>
</dbReference>
<comment type="caution">
    <text evidence="3">The sequence shown here is derived from an EMBL/GenBank/DDBJ whole genome shotgun (WGS) entry which is preliminary data.</text>
</comment>
<evidence type="ECO:0000313" key="3">
    <source>
        <dbReference type="EMBL" id="KAK1927146.1"/>
    </source>
</evidence>
<keyword evidence="3" id="KW-0378">Hydrolase</keyword>
<proteinExistence type="predicted"/>
<dbReference type="EMBL" id="JAODAN010000001">
    <property type="protein sequence ID" value="KAK1927146.1"/>
    <property type="molecule type" value="Genomic_DNA"/>
</dbReference>
<sequence>MLTHFVLTLLSTLTDAHAANRTAAGLAWPNQLWVPMAGFTGPSTSISSYYTWTPHPVIPTPDLPPIYNVPFDFIPNLWGCTDDKINEFNDALRGNFSNVKLTPSREILGFNEPDLPGQANCSPERAAEVWQSTLEPLKKQGYRIGSPAVSGGPAGKEWMQRWFEVCDGGCDPDFVAVHWYDIDPRDFIVHLQDYYWSFGRPIWVTEYAVMNFTPINDVDPTTSAPAALMQIQLFMDVTRSFMESVNWVERYFYFGAMYDMQGVNPLNSMFDIAGRERRTGALNALGVQYARSNGSVDPTIGDQSRKAAGARERGSSLSRVCGLLCFVAISTVTLLS</sequence>
<dbReference type="Gene3D" id="3.20.20.80">
    <property type="entry name" value="Glycosidases"/>
    <property type="match status" value="1"/>
</dbReference>
<protein>
    <submittedName>
        <fullName evidence="3">Glycosyl hydrolase catalytic core-domain-containing protein</fullName>
    </submittedName>
</protein>
<dbReference type="GO" id="GO:0009277">
    <property type="term" value="C:fungal-type cell wall"/>
    <property type="evidence" value="ECO:0007669"/>
    <property type="project" value="TreeGrafter"/>
</dbReference>
<dbReference type="AlphaFoldDB" id="A0AAD9FVZ2"/>
<organism evidence="3 4">
    <name type="scientific">Papiliotrema laurentii</name>
    <name type="common">Cryptococcus laurentii</name>
    <dbReference type="NCBI Taxonomy" id="5418"/>
    <lineage>
        <taxon>Eukaryota</taxon>
        <taxon>Fungi</taxon>
        <taxon>Dikarya</taxon>
        <taxon>Basidiomycota</taxon>
        <taxon>Agaricomycotina</taxon>
        <taxon>Tremellomycetes</taxon>
        <taxon>Tremellales</taxon>
        <taxon>Rhynchogastremaceae</taxon>
        <taxon>Papiliotrema</taxon>
    </lineage>
</organism>
<dbReference type="SUPFAM" id="SSF51445">
    <property type="entry name" value="(Trans)glycosidases"/>
    <property type="match status" value="1"/>
</dbReference>
<accession>A0AAD9FVZ2</accession>
<gene>
    <name evidence="3" type="ORF">DB88DRAFT_476904</name>
</gene>
<feature type="domain" description="Asl1-like glycosyl hydrolase catalytic" evidence="2">
    <location>
        <begin position="35"/>
        <end position="283"/>
    </location>
</feature>
<dbReference type="GO" id="GO:0016787">
    <property type="term" value="F:hydrolase activity"/>
    <property type="evidence" value="ECO:0007669"/>
    <property type="project" value="UniProtKB-KW"/>
</dbReference>
<keyword evidence="4" id="KW-1185">Reference proteome</keyword>
<feature type="chain" id="PRO_5041964610" evidence="1">
    <location>
        <begin position="19"/>
        <end position="336"/>
    </location>
</feature>